<dbReference type="Pfam" id="PF10082">
    <property type="entry name" value="BBP2_2"/>
    <property type="match status" value="1"/>
</dbReference>
<accession>A0A941D6X1</accession>
<dbReference type="AlphaFoldDB" id="A0A941D6X1"/>
<name>A0A941D6X1_9CAUL</name>
<organism evidence="2 3">
    <name type="scientific">Phenylobacterium glaciei</name>
    <dbReference type="NCBI Taxonomy" id="2803784"/>
    <lineage>
        <taxon>Bacteria</taxon>
        <taxon>Pseudomonadati</taxon>
        <taxon>Pseudomonadota</taxon>
        <taxon>Alphaproteobacteria</taxon>
        <taxon>Caulobacterales</taxon>
        <taxon>Caulobacteraceae</taxon>
        <taxon>Phenylobacterium</taxon>
    </lineage>
</organism>
<feature type="chain" id="PRO_5038026130" evidence="1">
    <location>
        <begin position="23"/>
        <end position="393"/>
    </location>
</feature>
<feature type="signal peptide" evidence="1">
    <location>
        <begin position="1"/>
        <end position="22"/>
    </location>
</feature>
<evidence type="ECO:0000313" key="3">
    <source>
        <dbReference type="Proteomes" id="UP000622580"/>
    </source>
</evidence>
<comment type="caution">
    <text evidence="2">The sequence shown here is derived from an EMBL/GenBank/DDBJ whole genome shotgun (WGS) entry which is preliminary data.</text>
</comment>
<dbReference type="RefSeq" id="WP_215343351.1">
    <property type="nucleotide sequence ID" value="NZ_JAGSGD010000003.1"/>
</dbReference>
<proteinExistence type="predicted"/>
<reference evidence="2" key="1">
    <citation type="submission" date="2021-04" db="EMBL/GenBank/DDBJ databases">
        <title>Draft genome assembly of strain Phenylobacterium sp. 20VBR1 using MiniION and Illumina platforms.</title>
        <authorList>
            <person name="Thomas F.A."/>
            <person name="Krishnan K.P."/>
            <person name="Sinha R.K."/>
        </authorList>
    </citation>
    <scope>NUCLEOTIDE SEQUENCE</scope>
    <source>
        <strain evidence="2">20VBR1</strain>
    </source>
</reference>
<dbReference type="EMBL" id="JAGSGD010000003">
    <property type="protein sequence ID" value="MBR7621838.1"/>
    <property type="molecule type" value="Genomic_DNA"/>
</dbReference>
<protein>
    <submittedName>
        <fullName evidence="2">Outer membrane beta-barrel protein</fullName>
    </submittedName>
</protein>
<dbReference type="InterPro" id="IPR018759">
    <property type="entry name" value="BBP2_2"/>
</dbReference>
<dbReference type="Proteomes" id="UP000622580">
    <property type="component" value="Unassembled WGS sequence"/>
</dbReference>
<gene>
    <name evidence="2" type="ORF">JKL49_20775</name>
</gene>
<evidence type="ECO:0000313" key="2">
    <source>
        <dbReference type="EMBL" id="MBR7621838.1"/>
    </source>
</evidence>
<keyword evidence="3" id="KW-1185">Reference proteome</keyword>
<evidence type="ECO:0000256" key="1">
    <source>
        <dbReference type="SAM" id="SignalP"/>
    </source>
</evidence>
<sequence>MKTFLLTTAAAVVLLTPALACAADAPKISGTIAVGANANDNIFATNFGKVSDTVFTLNGGLNLARHSEAGDLSAYARIDLAHYADHSDENADDYSVGADGALNLASGKISAGASHVLTTESRKVRVARRDTVKRTEYVVDEAHAAFVASVEAVRLTGKLSYSSSDYDNGRVRGTGAFALQDDRDRTTLIQSLRADFKADQAMSFFVKAQHTGVDYDLAPPAARHNRDSDTASVTGGVTFNATADLTGEIEAGWSKRTFDDTAFADVSDLALSANLDWTPAKGTDVTFNASRSLEEEVLTGSSIYVATVIGIEITHHVSDRWALGGYVSREWDDHKGIDRKDDVTAFGASAAFQVSDRVEAKLAYDFTTEDSSGARRSPGYDNGVVSVGLKANF</sequence>
<keyword evidence="1" id="KW-0732">Signal</keyword>